<name>A0A4Q9DJ58_9BACL</name>
<dbReference type="PANTHER" id="PTHR34220">
    <property type="entry name" value="SENSOR HISTIDINE KINASE YPDA"/>
    <property type="match status" value="1"/>
</dbReference>
<dbReference type="Gene3D" id="1.10.8.500">
    <property type="entry name" value="HAMP domain in histidine kinase"/>
    <property type="match status" value="1"/>
</dbReference>
<evidence type="ECO:0000256" key="9">
    <source>
        <dbReference type="ARBA" id="ARBA00022777"/>
    </source>
</evidence>
<dbReference type="GO" id="GO:0005524">
    <property type="term" value="F:ATP binding"/>
    <property type="evidence" value="ECO:0007669"/>
    <property type="project" value="UniProtKB-KW"/>
</dbReference>
<keyword evidence="12" id="KW-0902">Two-component regulatory system</keyword>
<dbReference type="InterPro" id="IPR036890">
    <property type="entry name" value="HATPase_C_sf"/>
</dbReference>
<keyword evidence="7 14" id="KW-0812">Transmembrane</keyword>
<dbReference type="PROSITE" id="PS50885">
    <property type="entry name" value="HAMP"/>
    <property type="match status" value="1"/>
</dbReference>
<evidence type="ECO:0000256" key="12">
    <source>
        <dbReference type="ARBA" id="ARBA00023012"/>
    </source>
</evidence>
<dbReference type="Pfam" id="PF02518">
    <property type="entry name" value="HATPase_c"/>
    <property type="match status" value="1"/>
</dbReference>
<dbReference type="Pfam" id="PF00672">
    <property type="entry name" value="HAMP"/>
    <property type="match status" value="1"/>
</dbReference>
<evidence type="ECO:0000256" key="2">
    <source>
        <dbReference type="ARBA" id="ARBA00004651"/>
    </source>
</evidence>
<dbReference type="CDD" id="cd06225">
    <property type="entry name" value="HAMP"/>
    <property type="match status" value="1"/>
</dbReference>
<proteinExistence type="predicted"/>
<dbReference type="Gene3D" id="3.30.565.10">
    <property type="entry name" value="Histidine kinase-like ATPase, C-terminal domain"/>
    <property type="match status" value="1"/>
</dbReference>
<keyword evidence="8" id="KW-0547">Nucleotide-binding</keyword>
<dbReference type="InterPro" id="IPR003594">
    <property type="entry name" value="HATPase_dom"/>
</dbReference>
<evidence type="ECO:0000256" key="14">
    <source>
        <dbReference type="SAM" id="Phobius"/>
    </source>
</evidence>
<dbReference type="SMART" id="SM00387">
    <property type="entry name" value="HATPase_c"/>
    <property type="match status" value="1"/>
</dbReference>
<evidence type="ECO:0000256" key="7">
    <source>
        <dbReference type="ARBA" id="ARBA00022692"/>
    </source>
</evidence>
<dbReference type="PANTHER" id="PTHR34220:SF7">
    <property type="entry name" value="SENSOR HISTIDINE KINASE YPDA"/>
    <property type="match status" value="1"/>
</dbReference>
<dbReference type="Proteomes" id="UP000293142">
    <property type="component" value="Unassembled WGS sequence"/>
</dbReference>
<comment type="caution">
    <text evidence="17">The sequence shown here is derived from an EMBL/GenBank/DDBJ whole genome shotgun (WGS) entry which is preliminary data.</text>
</comment>
<feature type="transmembrane region" description="Helical" evidence="14">
    <location>
        <begin position="12"/>
        <end position="34"/>
    </location>
</feature>
<dbReference type="SUPFAM" id="SSF158472">
    <property type="entry name" value="HAMP domain-like"/>
    <property type="match status" value="1"/>
</dbReference>
<dbReference type="SUPFAM" id="SSF55874">
    <property type="entry name" value="ATPase domain of HSP90 chaperone/DNA topoisomerase II/histidine kinase"/>
    <property type="match status" value="1"/>
</dbReference>
<reference evidence="17 18" key="1">
    <citation type="submission" date="2019-02" db="EMBL/GenBank/DDBJ databases">
        <title>Paenibacillus sp. nov., isolated from surface-sterilized tissue of Thalictrum simplex L.</title>
        <authorList>
            <person name="Tuo L."/>
        </authorList>
    </citation>
    <scope>NUCLEOTIDE SEQUENCE [LARGE SCALE GENOMIC DNA]</scope>
    <source>
        <strain evidence="17 18">N2SHLJ1</strain>
    </source>
</reference>
<keyword evidence="10" id="KW-0067">ATP-binding</keyword>
<keyword evidence="18" id="KW-1185">Reference proteome</keyword>
<dbReference type="OrthoDB" id="9776552at2"/>
<dbReference type="AlphaFoldDB" id="A0A4Q9DJ58"/>
<dbReference type="SMART" id="SM00304">
    <property type="entry name" value="HAMP"/>
    <property type="match status" value="1"/>
</dbReference>
<dbReference type="InterPro" id="IPR005467">
    <property type="entry name" value="His_kinase_dom"/>
</dbReference>
<evidence type="ECO:0000256" key="3">
    <source>
        <dbReference type="ARBA" id="ARBA00012438"/>
    </source>
</evidence>
<dbReference type="Pfam" id="PF02743">
    <property type="entry name" value="dCache_1"/>
    <property type="match status" value="1"/>
</dbReference>
<evidence type="ECO:0000313" key="18">
    <source>
        <dbReference type="Proteomes" id="UP000293142"/>
    </source>
</evidence>
<dbReference type="PROSITE" id="PS50109">
    <property type="entry name" value="HIS_KIN"/>
    <property type="match status" value="1"/>
</dbReference>
<keyword evidence="5" id="KW-0597">Phosphoprotein</keyword>
<evidence type="ECO:0000256" key="1">
    <source>
        <dbReference type="ARBA" id="ARBA00000085"/>
    </source>
</evidence>
<evidence type="ECO:0000256" key="8">
    <source>
        <dbReference type="ARBA" id="ARBA00022741"/>
    </source>
</evidence>
<evidence type="ECO:0000256" key="5">
    <source>
        <dbReference type="ARBA" id="ARBA00022553"/>
    </source>
</evidence>
<feature type="domain" description="Histidine kinase" evidence="15">
    <location>
        <begin position="479"/>
        <end position="586"/>
    </location>
</feature>
<dbReference type="GO" id="GO:0000155">
    <property type="term" value="F:phosphorelay sensor kinase activity"/>
    <property type="evidence" value="ECO:0007669"/>
    <property type="project" value="InterPro"/>
</dbReference>
<dbReference type="Gene3D" id="3.30.450.20">
    <property type="entry name" value="PAS domain"/>
    <property type="match status" value="1"/>
</dbReference>
<feature type="domain" description="HAMP" evidence="16">
    <location>
        <begin position="320"/>
        <end position="372"/>
    </location>
</feature>
<dbReference type="InterPro" id="IPR003660">
    <property type="entry name" value="HAMP_dom"/>
</dbReference>
<dbReference type="Pfam" id="PF06580">
    <property type="entry name" value="His_kinase"/>
    <property type="match status" value="1"/>
</dbReference>
<feature type="transmembrane region" description="Helical" evidence="14">
    <location>
        <begin position="295"/>
        <end position="318"/>
    </location>
</feature>
<evidence type="ECO:0000256" key="11">
    <source>
        <dbReference type="ARBA" id="ARBA00022989"/>
    </source>
</evidence>
<accession>A0A4Q9DJ58</accession>
<evidence type="ECO:0000256" key="4">
    <source>
        <dbReference type="ARBA" id="ARBA00022475"/>
    </source>
</evidence>
<evidence type="ECO:0000259" key="15">
    <source>
        <dbReference type="PROSITE" id="PS50109"/>
    </source>
</evidence>
<evidence type="ECO:0000256" key="6">
    <source>
        <dbReference type="ARBA" id="ARBA00022679"/>
    </source>
</evidence>
<keyword evidence="4" id="KW-1003">Cell membrane</keyword>
<dbReference type="InterPro" id="IPR010559">
    <property type="entry name" value="Sig_transdc_His_kin_internal"/>
</dbReference>
<evidence type="ECO:0000256" key="13">
    <source>
        <dbReference type="ARBA" id="ARBA00023136"/>
    </source>
</evidence>
<dbReference type="EC" id="2.7.13.3" evidence="3"/>
<dbReference type="InterPro" id="IPR050640">
    <property type="entry name" value="Bact_2-comp_sensor_kinase"/>
</dbReference>
<gene>
    <name evidence="17" type="ORF">EYB31_26100</name>
</gene>
<keyword evidence="13 14" id="KW-0472">Membrane</keyword>
<dbReference type="InterPro" id="IPR033479">
    <property type="entry name" value="dCache_1"/>
</dbReference>
<comment type="catalytic activity">
    <reaction evidence="1">
        <text>ATP + protein L-histidine = ADP + protein N-phospho-L-histidine.</text>
        <dbReference type="EC" id="2.7.13.3"/>
    </reaction>
</comment>
<comment type="subcellular location">
    <subcellularLocation>
        <location evidence="2">Cell membrane</location>
        <topology evidence="2">Multi-pass membrane protein</topology>
    </subcellularLocation>
</comment>
<keyword evidence="11 14" id="KW-1133">Transmembrane helix</keyword>
<protein>
    <recommendedName>
        <fullName evidence="3">histidine kinase</fullName>
        <ecNumber evidence="3">2.7.13.3</ecNumber>
    </recommendedName>
</protein>
<evidence type="ECO:0000259" key="16">
    <source>
        <dbReference type="PROSITE" id="PS50885"/>
    </source>
</evidence>
<evidence type="ECO:0000313" key="17">
    <source>
        <dbReference type="EMBL" id="TBL73969.1"/>
    </source>
</evidence>
<dbReference type="EMBL" id="SIRE01000020">
    <property type="protein sequence ID" value="TBL73969.1"/>
    <property type="molecule type" value="Genomic_DNA"/>
</dbReference>
<dbReference type="GO" id="GO:0005886">
    <property type="term" value="C:plasma membrane"/>
    <property type="evidence" value="ECO:0007669"/>
    <property type="project" value="UniProtKB-SubCell"/>
</dbReference>
<sequence>MFTFSRLHNKIFVYFFIMILIPVISLGTFSYLMATNFLQTQTENNQTQISRLIGKNIGMMLSDAQDISDFIGNNETIQSILSEPAPKQTSYSDSNLYNFLANLKRAKTYITFIILYGENGYMYRDFVNFYRQVIPYSDFKNSTTYMATAAKDGKPHWEFYTSPLFTYPHSYNEMLLGRRIVNIYEPDQKLGALYLGFNREAIDESIKQVSIGKSTNILLFDDNYNLVSMGQENRELRTEMAENLELKKSLLQLKNTATFKLMNVNYLTTTSSIDTFGWTVVILTPMEEITKQHALFLKITIVLSLSLLIVITVISALLSRGITQPVKTLLRSMHNFKRGDFNQQVTVQSRDEIGMLGHKYNEMVSELNDLIHKVYVSQTNQKMIELRNLQSQIEPHFLYNTLDFIFLNSKINGDNQTAEVVYSLSQLFRLSLNKGQDYYTVGDELKQIKAYIRIQHARFPNRFTPELDMDDAIEPYLTLKLVLQPIVENAILHAFNKQSPDKPGVLRICGKLEHDHIHFLIEDNGCGMPPDQVERLLEVPKQSRGGYGVRNVNERLQMLFGRRYALVIHSHIGQGTAISLRIPLIHSEEQWRELYESDGH</sequence>
<keyword evidence="9 17" id="KW-0418">Kinase</keyword>
<evidence type="ECO:0000256" key="10">
    <source>
        <dbReference type="ARBA" id="ARBA00022840"/>
    </source>
</evidence>
<organism evidence="17 18">
    <name type="scientific">Paenibacillus thalictri</name>
    <dbReference type="NCBI Taxonomy" id="2527873"/>
    <lineage>
        <taxon>Bacteria</taxon>
        <taxon>Bacillati</taxon>
        <taxon>Bacillota</taxon>
        <taxon>Bacilli</taxon>
        <taxon>Bacillales</taxon>
        <taxon>Paenibacillaceae</taxon>
        <taxon>Paenibacillus</taxon>
    </lineage>
</organism>
<keyword evidence="6" id="KW-0808">Transferase</keyword>